<protein>
    <submittedName>
        <fullName evidence="2">Uncharacterized protein</fullName>
    </submittedName>
</protein>
<comment type="caution">
    <text evidence="2">The sequence shown here is derived from an EMBL/GenBank/DDBJ whole genome shotgun (WGS) entry which is preliminary data.</text>
</comment>
<feature type="signal peptide" evidence="1">
    <location>
        <begin position="1"/>
        <end position="16"/>
    </location>
</feature>
<dbReference type="AlphaFoldDB" id="A0A2T9YZA3"/>
<evidence type="ECO:0000313" key="2">
    <source>
        <dbReference type="EMBL" id="PVU97682.1"/>
    </source>
</evidence>
<dbReference type="EMBL" id="MBFR01000008">
    <property type="protein sequence ID" value="PVU97682.1"/>
    <property type="molecule type" value="Genomic_DNA"/>
</dbReference>
<accession>A0A2T9YZA3</accession>
<dbReference type="Proteomes" id="UP000245383">
    <property type="component" value="Unassembled WGS sequence"/>
</dbReference>
<organism evidence="2 3">
    <name type="scientific">Smittium simulii</name>
    <dbReference type="NCBI Taxonomy" id="133385"/>
    <lineage>
        <taxon>Eukaryota</taxon>
        <taxon>Fungi</taxon>
        <taxon>Fungi incertae sedis</taxon>
        <taxon>Zoopagomycota</taxon>
        <taxon>Kickxellomycotina</taxon>
        <taxon>Harpellomycetes</taxon>
        <taxon>Harpellales</taxon>
        <taxon>Legeriomycetaceae</taxon>
        <taxon>Smittium</taxon>
    </lineage>
</organism>
<proteinExistence type="predicted"/>
<gene>
    <name evidence="2" type="ORF">BB561_000407</name>
</gene>
<name>A0A2T9YZA3_9FUNG</name>
<evidence type="ECO:0000313" key="3">
    <source>
        <dbReference type="Proteomes" id="UP000245383"/>
    </source>
</evidence>
<reference evidence="2 3" key="1">
    <citation type="journal article" date="2018" name="MBio">
        <title>Comparative Genomics Reveals the Core Gene Toolbox for the Fungus-Insect Symbiosis.</title>
        <authorList>
            <person name="Wang Y."/>
            <person name="Stata M."/>
            <person name="Wang W."/>
            <person name="Stajich J.E."/>
            <person name="White M.M."/>
            <person name="Moncalvo J.M."/>
        </authorList>
    </citation>
    <scope>NUCLEOTIDE SEQUENCE [LARGE SCALE GENOMIC DNA]</scope>
    <source>
        <strain evidence="2 3">SWE-8-4</strain>
    </source>
</reference>
<sequence length="153" mass="16630">MRNFFILTLVLYTVLSAPEIQSKNGVDTQNINNALEVKPENVEFPKITENGRQVNGTQNISKNRANRSITAVIGGVGAARVAIKGAVQVSKVIYDVVSALHKTGKEEIDAQKAAGTWVKPKAFDNRFDSKKKLNATLSNDTIAELPTSTLAYN</sequence>
<feature type="chain" id="PRO_5015601710" evidence="1">
    <location>
        <begin position="17"/>
        <end position="153"/>
    </location>
</feature>
<evidence type="ECO:0000256" key="1">
    <source>
        <dbReference type="SAM" id="SignalP"/>
    </source>
</evidence>
<keyword evidence="3" id="KW-1185">Reference proteome</keyword>
<keyword evidence="1" id="KW-0732">Signal</keyword>